<proteinExistence type="predicted"/>
<comment type="caution">
    <text evidence="1">The sequence shown here is derived from an EMBL/GenBank/DDBJ whole genome shotgun (WGS) entry which is preliminary data.</text>
</comment>
<sequence>MISFPPRTQETSFIPLHVTMDGPLLCPYYAEFERDSQGNYIPDPEFGYKLTAESMENRRQWRARCFKGREPMDDLPSHFCVSARRPAHTLPRLLFGFPLRFDQAYEFAKRRKLKLLGENSDPDLRPSFAALKTIMDLDRRSGADLRYEIPRIEGYDFMISLYTNLTLEDDQLEKEEEKEVIEIIQRELQISDPPKWYWDATFIENS</sequence>
<dbReference type="AlphaFoldDB" id="A0A4Y9YPI0"/>
<dbReference type="Proteomes" id="UP000298327">
    <property type="component" value="Unassembled WGS sequence"/>
</dbReference>
<gene>
    <name evidence="1" type="ORF">EVG20_g6265</name>
</gene>
<name>A0A4Y9YPI0_9AGAM</name>
<protein>
    <submittedName>
        <fullName evidence="1">Uncharacterized protein</fullName>
    </submittedName>
</protein>
<accession>A0A4Y9YPI0</accession>
<evidence type="ECO:0000313" key="2">
    <source>
        <dbReference type="Proteomes" id="UP000298327"/>
    </source>
</evidence>
<keyword evidence="2" id="KW-1185">Reference proteome</keyword>
<evidence type="ECO:0000313" key="1">
    <source>
        <dbReference type="EMBL" id="TFY63557.1"/>
    </source>
</evidence>
<dbReference type="EMBL" id="SEOQ01000410">
    <property type="protein sequence ID" value="TFY63557.1"/>
    <property type="molecule type" value="Genomic_DNA"/>
</dbReference>
<organism evidence="1 2">
    <name type="scientific">Dentipellis fragilis</name>
    <dbReference type="NCBI Taxonomy" id="205917"/>
    <lineage>
        <taxon>Eukaryota</taxon>
        <taxon>Fungi</taxon>
        <taxon>Dikarya</taxon>
        <taxon>Basidiomycota</taxon>
        <taxon>Agaricomycotina</taxon>
        <taxon>Agaricomycetes</taxon>
        <taxon>Russulales</taxon>
        <taxon>Hericiaceae</taxon>
        <taxon>Dentipellis</taxon>
    </lineage>
</organism>
<reference evidence="1 2" key="1">
    <citation type="submission" date="2019-02" db="EMBL/GenBank/DDBJ databases">
        <title>Genome sequencing of the rare red list fungi Dentipellis fragilis.</title>
        <authorList>
            <person name="Buettner E."/>
            <person name="Kellner H."/>
        </authorList>
    </citation>
    <scope>NUCLEOTIDE SEQUENCE [LARGE SCALE GENOMIC DNA]</scope>
    <source>
        <strain evidence="1 2">DSM 105465</strain>
    </source>
</reference>
<dbReference type="OrthoDB" id="3266090at2759"/>